<comment type="caution">
    <text evidence="2">The sequence shown here is derived from an EMBL/GenBank/DDBJ whole genome shotgun (WGS) entry which is preliminary data.</text>
</comment>
<dbReference type="SUPFAM" id="SSF55729">
    <property type="entry name" value="Acyl-CoA N-acyltransferases (Nat)"/>
    <property type="match status" value="1"/>
</dbReference>
<keyword evidence="3" id="KW-1185">Reference proteome</keyword>
<evidence type="ECO:0000259" key="1">
    <source>
        <dbReference type="PROSITE" id="PS51186"/>
    </source>
</evidence>
<dbReference type="PROSITE" id="PS51186">
    <property type="entry name" value="GNAT"/>
    <property type="match status" value="1"/>
</dbReference>
<keyword evidence="2" id="KW-0808">Transferase</keyword>
<dbReference type="InterPro" id="IPR000182">
    <property type="entry name" value="GNAT_dom"/>
</dbReference>
<dbReference type="GO" id="GO:0008999">
    <property type="term" value="F:protein-N-terminal-alanine acetyltransferase activity"/>
    <property type="evidence" value="ECO:0007669"/>
    <property type="project" value="UniProtKB-EC"/>
</dbReference>
<reference evidence="2 3" key="1">
    <citation type="submission" date="2024-06" db="EMBL/GenBank/DDBJ databases">
        <title>Sorghum-associated microbial communities from plants grown in Nebraska, USA.</title>
        <authorList>
            <person name="Schachtman D."/>
        </authorList>
    </citation>
    <scope>NUCLEOTIDE SEQUENCE [LARGE SCALE GENOMIC DNA]</scope>
    <source>
        <strain evidence="2 3">1288</strain>
    </source>
</reference>
<dbReference type="EC" id="2.3.1.267" evidence="2"/>
<dbReference type="Proteomes" id="UP001549104">
    <property type="component" value="Unassembled WGS sequence"/>
</dbReference>
<accession>A0ABV2KAH8</accession>
<proteinExistence type="predicted"/>
<feature type="domain" description="N-acetyltransferase" evidence="1">
    <location>
        <begin position="26"/>
        <end position="176"/>
    </location>
</feature>
<dbReference type="EMBL" id="JBEPME010000004">
    <property type="protein sequence ID" value="MET3658089.1"/>
    <property type="molecule type" value="Genomic_DNA"/>
</dbReference>
<name>A0ABV2KAH8_SPOPS</name>
<organism evidence="2 3">
    <name type="scientific">Sporosarcina psychrophila</name>
    <name type="common">Bacillus psychrophilus</name>
    <dbReference type="NCBI Taxonomy" id="1476"/>
    <lineage>
        <taxon>Bacteria</taxon>
        <taxon>Bacillati</taxon>
        <taxon>Bacillota</taxon>
        <taxon>Bacilli</taxon>
        <taxon>Bacillales</taxon>
        <taxon>Caryophanaceae</taxon>
        <taxon>Sporosarcina</taxon>
    </lineage>
</organism>
<gene>
    <name evidence="2" type="ORF">ABIC55_003186</name>
</gene>
<evidence type="ECO:0000313" key="2">
    <source>
        <dbReference type="EMBL" id="MET3658089.1"/>
    </source>
</evidence>
<dbReference type="Gene3D" id="3.40.630.30">
    <property type="match status" value="1"/>
</dbReference>
<protein>
    <submittedName>
        <fullName evidence="2">Ribosomal-protein-alanine N-acetyltransferase</fullName>
        <ecNumber evidence="2">2.3.1.267</ecNumber>
    </submittedName>
</protein>
<dbReference type="InterPro" id="IPR016181">
    <property type="entry name" value="Acyl_CoA_acyltransferase"/>
</dbReference>
<evidence type="ECO:0000313" key="3">
    <source>
        <dbReference type="Proteomes" id="UP001549104"/>
    </source>
</evidence>
<dbReference type="CDD" id="cd04301">
    <property type="entry name" value="NAT_SF"/>
    <property type="match status" value="1"/>
</dbReference>
<dbReference type="RefSeq" id="WP_354313767.1">
    <property type="nucleotide sequence ID" value="NZ_JBEPME010000004.1"/>
</dbReference>
<dbReference type="PANTHER" id="PTHR43792">
    <property type="entry name" value="GNAT FAMILY, PUTATIVE (AFU_ORTHOLOGUE AFUA_3G00765)-RELATED-RELATED"/>
    <property type="match status" value="1"/>
</dbReference>
<dbReference type="Pfam" id="PF13302">
    <property type="entry name" value="Acetyltransf_3"/>
    <property type="match status" value="1"/>
</dbReference>
<sequence>MTFPVLNTPRLRLTKVESGHAPALFTIFSNPQVVKYYGMDPMYELAQAEKIIEHFKSTYETKRGVRWAITLKDGNQFVGTIGLNNLALGMKKAEVGFEIHPDFWRSGITSEALQAVLDYSFDELGLHRMGAVAFPANSASIGLLEKNGFLAEGKLRSYLFQNGHSHDALIFSILHTEWKINQ</sequence>
<keyword evidence="2" id="KW-0012">Acyltransferase</keyword>
<dbReference type="InterPro" id="IPR051531">
    <property type="entry name" value="N-acetyltransferase"/>
</dbReference>
<dbReference type="PANTHER" id="PTHR43792:SF9">
    <property type="entry name" value="RIBOSOMAL-PROTEIN-ALANINE ACETYLTRANSFERASE"/>
    <property type="match status" value="1"/>
</dbReference>